<feature type="compositionally biased region" description="Low complexity" evidence="1">
    <location>
        <begin position="496"/>
        <end position="518"/>
    </location>
</feature>
<feature type="compositionally biased region" description="Basic and acidic residues" evidence="1">
    <location>
        <begin position="767"/>
        <end position="810"/>
    </location>
</feature>
<comment type="caution">
    <text evidence="2">The sequence shown here is derived from an EMBL/GenBank/DDBJ whole genome shotgun (WGS) entry which is preliminary data.</text>
</comment>
<feature type="compositionally biased region" description="Basic residues" evidence="1">
    <location>
        <begin position="75"/>
        <end position="85"/>
    </location>
</feature>
<evidence type="ECO:0000313" key="2">
    <source>
        <dbReference type="EMBL" id="KAH8993520.1"/>
    </source>
</evidence>
<evidence type="ECO:0000313" key="3">
    <source>
        <dbReference type="Proteomes" id="UP001201163"/>
    </source>
</evidence>
<accession>A0AAD4LI15</accession>
<feature type="region of interest" description="Disordered" evidence="1">
    <location>
        <begin position="969"/>
        <end position="1021"/>
    </location>
</feature>
<reference evidence="2" key="1">
    <citation type="submission" date="2022-01" db="EMBL/GenBank/DDBJ databases">
        <title>Comparative genomics reveals a dynamic genome evolution in the ectomycorrhizal milk-cap (Lactarius) mushrooms.</title>
        <authorList>
            <consortium name="DOE Joint Genome Institute"/>
            <person name="Lebreton A."/>
            <person name="Tang N."/>
            <person name="Kuo A."/>
            <person name="LaButti K."/>
            <person name="Drula E."/>
            <person name="Barry K."/>
            <person name="Clum A."/>
            <person name="Lipzen A."/>
            <person name="Mousain D."/>
            <person name="Ng V."/>
            <person name="Wang R."/>
            <person name="Wang X."/>
            <person name="Dai Y."/>
            <person name="Henrissat B."/>
            <person name="Grigoriev I.V."/>
            <person name="Guerin-Laguette A."/>
            <person name="Yu F."/>
            <person name="Martin F.M."/>
        </authorList>
    </citation>
    <scope>NUCLEOTIDE SEQUENCE</scope>
    <source>
        <strain evidence="2">QP</strain>
    </source>
</reference>
<proteinExistence type="predicted"/>
<protein>
    <submittedName>
        <fullName evidence="2">Uncharacterized protein</fullName>
    </submittedName>
</protein>
<dbReference type="Proteomes" id="UP001201163">
    <property type="component" value="Unassembled WGS sequence"/>
</dbReference>
<feature type="compositionally biased region" description="Polar residues" evidence="1">
    <location>
        <begin position="571"/>
        <end position="587"/>
    </location>
</feature>
<sequence>MSARQNKKRRGNLNRARTLTIQDIPDLQQSTFNLAQTIAVAAPLTSPFPVASSPGNPAPTNGPHTPSSPSSFPPSRRRLRLRRRPPLPLQRPPHSGSDHDSYPLPAPLRMQHPQQAHFVPDPALPRGQGDLEALERLKETIKSNQHEIFRATPRLDVLASLYQGSLGSLLPPSSLSVPPHPEQMQSNPAEKAAAATTSSGGSFETVSSSGFSGDARHAHAHAHAPVQGVPLASGGPHPGISGNMVPPSPRDQSRNPSNGRAPMTPSRHSFRSPSVEHSTDVNGAHSGPNPLPPSRTTADSTFAPREQPSPGKSQRISQQQHQMLTSPEGRRPGADNDRTARAPPLPPPAYPSEHNRERPPLPPPSREVPRPYDRERDWVREQQHEVERTHERERRWSLSDQRRLEFDRRPLDDRRPPNYDRRPPHLDDKRPLGYVDRRPLDDRRFPPDYDRRPLSEESRFGIAPSQDLPSQGPHIANGNGNGNERRLSVSQAMKTGGPAAAPLTSSSATPSSTAGTAAHAMTPAPMDSAADRDVAGDHRPISVRSSPAPMSVDGQRNSNARFVAPIDERPSSQVASSQDRVSVTQPQLVPRADPTRPGVLLSEGRPIRLPENTGIATPARSAVDNVPHARVSEPPHPERFSISAAPVTAAGAPATDDRSRPVSVAPSSHALSVGRDEPRLQPPPPPRASSPSGVPSAHPSLPLRAREPSRERQPPTFRPSYFRSEFSRPPEDDRRLDVHPLPPPPPGPGDSFRRYDERSRWSPPPYADRRGGYREYYDRDRERERERERAYWDSSKDYRPPPPRDRDRAHPPQSQPPHWDRGRTRYSEPSYASGSGGASGGPADRRFSDERDRDRDRWYPPPASTFDVPPAARRPFDAFLPRGPGPGPRPRSPGLPPPLKRARGDDGYAIPMSVVPSQGPPPPPSLPPSVAAAGVAGMAAAAVPSTVPGPGEYDDYAHQQQVQIPVPIPILRPASRSPPRYGHAHGRPMHMEPYGSSYGAYEREGGGRGPPGAAYAREGPR</sequence>
<evidence type="ECO:0000256" key="1">
    <source>
        <dbReference type="SAM" id="MobiDB-lite"/>
    </source>
</evidence>
<organism evidence="2 3">
    <name type="scientific">Lactarius akahatsu</name>
    <dbReference type="NCBI Taxonomy" id="416441"/>
    <lineage>
        <taxon>Eukaryota</taxon>
        <taxon>Fungi</taxon>
        <taxon>Dikarya</taxon>
        <taxon>Basidiomycota</taxon>
        <taxon>Agaricomycotina</taxon>
        <taxon>Agaricomycetes</taxon>
        <taxon>Russulales</taxon>
        <taxon>Russulaceae</taxon>
        <taxon>Lactarius</taxon>
    </lineage>
</organism>
<feature type="compositionally biased region" description="Basic and acidic residues" evidence="1">
    <location>
        <begin position="751"/>
        <end position="760"/>
    </location>
</feature>
<feature type="compositionally biased region" description="Low complexity" evidence="1">
    <location>
        <begin position="1011"/>
        <end position="1021"/>
    </location>
</feature>
<feature type="compositionally biased region" description="Basic and acidic residues" evidence="1">
    <location>
        <begin position="367"/>
        <end position="459"/>
    </location>
</feature>
<gene>
    <name evidence="2" type="ORF">EDB92DRAFT_1854688</name>
</gene>
<feature type="compositionally biased region" description="Low complexity" evidence="1">
    <location>
        <begin position="192"/>
        <end position="213"/>
    </location>
</feature>
<feature type="compositionally biased region" description="Basic and acidic residues" evidence="1">
    <location>
        <begin position="843"/>
        <end position="858"/>
    </location>
</feature>
<feature type="compositionally biased region" description="Basic and acidic residues" evidence="1">
    <location>
        <begin position="328"/>
        <end position="340"/>
    </location>
</feature>
<feature type="region of interest" description="Disordered" evidence="1">
    <location>
        <begin position="172"/>
        <end position="929"/>
    </location>
</feature>
<feature type="compositionally biased region" description="Polar residues" evidence="1">
    <location>
        <begin position="53"/>
        <end position="65"/>
    </location>
</feature>
<dbReference type="AlphaFoldDB" id="A0AAD4LI15"/>
<feature type="compositionally biased region" description="Pro residues" evidence="1">
    <location>
        <begin position="918"/>
        <end position="927"/>
    </location>
</feature>
<feature type="compositionally biased region" description="Basic and acidic residues" evidence="1">
    <location>
        <begin position="725"/>
        <end position="738"/>
    </location>
</feature>
<feature type="region of interest" description="Disordered" evidence="1">
    <location>
        <begin position="46"/>
        <end position="108"/>
    </location>
</feature>
<dbReference type="EMBL" id="JAKELL010000018">
    <property type="protein sequence ID" value="KAH8993520.1"/>
    <property type="molecule type" value="Genomic_DNA"/>
</dbReference>
<feature type="compositionally biased region" description="Polar residues" evidence="1">
    <location>
        <begin position="310"/>
        <end position="325"/>
    </location>
</feature>
<keyword evidence="3" id="KW-1185">Reference proteome</keyword>
<feature type="compositionally biased region" description="Low complexity" evidence="1">
    <location>
        <begin position="644"/>
        <end position="654"/>
    </location>
</feature>
<feature type="compositionally biased region" description="Basic and acidic residues" evidence="1">
    <location>
        <begin position="630"/>
        <end position="639"/>
    </location>
</feature>
<feature type="compositionally biased region" description="Basic and acidic residues" evidence="1">
    <location>
        <begin position="704"/>
        <end position="713"/>
    </location>
</feature>
<feature type="compositionally biased region" description="Basic and acidic residues" evidence="1">
    <location>
        <begin position="529"/>
        <end position="540"/>
    </location>
</feature>
<feature type="compositionally biased region" description="Pro residues" evidence="1">
    <location>
        <begin position="883"/>
        <end position="899"/>
    </location>
</feature>
<name>A0AAD4LI15_9AGAM</name>